<keyword evidence="3" id="KW-0819">tRNA processing</keyword>
<keyword evidence="2" id="KW-0436">Ligase</keyword>
<evidence type="ECO:0000259" key="7">
    <source>
        <dbReference type="Pfam" id="PF01171"/>
    </source>
</evidence>
<comment type="caution">
    <text evidence="8">The sequence shown here is derived from an EMBL/GenBank/DDBJ whole genome shotgun (WGS) entry which is preliminary data.</text>
</comment>
<dbReference type="InterPro" id="IPR012795">
    <property type="entry name" value="tRNA_Ile_lys_synt_N"/>
</dbReference>
<dbReference type="InterPro" id="IPR011063">
    <property type="entry name" value="TilS/TtcA_N"/>
</dbReference>
<gene>
    <name evidence="8" type="ORF">SEUCBS140593_002346</name>
</gene>
<dbReference type="PANTHER" id="PTHR43033">
    <property type="entry name" value="TRNA(ILE)-LYSIDINE SYNTHASE-RELATED"/>
    <property type="match status" value="1"/>
</dbReference>
<evidence type="ECO:0000256" key="5">
    <source>
        <dbReference type="ARBA" id="ARBA00022840"/>
    </source>
</evidence>
<evidence type="ECO:0000256" key="4">
    <source>
        <dbReference type="ARBA" id="ARBA00022741"/>
    </source>
</evidence>
<evidence type="ECO:0000256" key="3">
    <source>
        <dbReference type="ARBA" id="ARBA00022694"/>
    </source>
</evidence>
<feature type="domain" description="tRNA(Ile)-lysidine/2-thiocytidine synthase N-terminal" evidence="7">
    <location>
        <begin position="40"/>
        <end position="192"/>
    </location>
</feature>
<name>A0ABP0B5Q8_9PEZI</name>
<dbReference type="HAMAP" id="MF_01161">
    <property type="entry name" value="tRNA_Ile_lys_synt"/>
    <property type="match status" value="1"/>
</dbReference>
<keyword evidence="4" id="KW-0547">Nucleotide-binding</keyword>
<evidence type="ECO:0000256" key="1">
    <source>
        <dbReference type="ARBA" id="ARBA00013267"/>
    </source>
</evidence>
<dbReference type="Pfam" id="PF01171">
    <property type="entry name" value="ATP_bind_3"/>
    <property type="match status" value="2"/>
</dbReference>
<reference evidence="8 9" key="1">
    <citation type="submission" date="2024-01" db="EMBL/GenBank/DDBJ databases">
        <authorList>
            <person name="Allen C."/>
            <person name="Tagirdzhanova G."/>
        </authorList>
    </citation>
    <scope>NUCLEOTIDE SEQUENCE [LARGE SCALE GENOMIC DNA]</scope>
</reference>
<dbReference type="PANTHER" id="PTHR43033:SF1">
    <property type="entry name" value="TRNA(ILE)-LYSIDINE SYNTHASE-RELATED"/>
    <property type="match status" value="1"/>
</dbReference>
<evidence type="ECO:0000313" key="9">
    <source>
        <dbReference type="Proteomes" id="UP001642482"/>
    </source>
</evidence>
<dbReference type="Gene3D" id="3.40.50.620">
    <property type="entry name" value="HUPs"/>
    <property type="match status" value="1"/>
</dbReference>
<dbReference type="SUPFAM" id="SSF52402">
    <property type="entry name" value="Adenine nucleotide alpha hydrolases-like"/>
    <property type="match status" value="1"/>
</dbReference>
<evidence type="ECO:0000256" key="2">
    <source>
        <dbReference type="ARBA" id="ARBA00022598"/>
    </source>
</evidence>
<dbReference type="InterPro" id="IPR014729">
    <property type="entry name" value="Rossmann-like_a/b/a_fold"/>
</dbReference>
<organism evidence="8 9">
    <name type="scientific">Sporothrix eucalyptigena</name>
    <dbReference type="NCBI Taxonomy" id="1812306"/>
    <lineage>
        <taxon>Eukaryota</taxon>
        <taxon>Fungi</taxon>
        <taxon>Dikarya</taxon>
        <taxon>Ascomycota</taxon>
        <taxon>Pezizomycotina</taxon>
        <taxon>Sordariomycetes</taxon>
        <taxon>Sordariomycetidae</taxon>
        <taxon>Ophiostomatales</taxon>
        <taxon>Ophiostomataceae</taxon>
        <taxon>Sporothrix</taxon>
    </lineage>
</organism>
<dbReference type="CDD" id="cd01992">
    <property type="entry name" value="TilS_N"/>
    <property type="match status" value="1"/>
</dbReference>
<feature type="domain" description="tRNA(Ile)-lysidine/2-thiocytidine synthase N-terminal" evidence="7">
    <location>
        <begin position="230"/>
        <end position="330"/>
    </location>
</feature>
<keyword evidence="9" id="KW-1185">Reference proteome</keyword>
<dbReference type="InterPro" id="IPR012094">
    <property type="entry name" value="tRNA_Ile_lys_synt"/>
</dbReference>
<dbReference type="Proteomes" id="UP001642482">
    <property type="component" value="Unassembled WGS sequence"/>
</dbReference>
<proteinExistence type="inferred from homology"/>
<sequence>MNPVLHRIAQPIAVHEFIDALRAAAPPRFPHGRSIYHRRVGLAISGGVDSMALAYLCAEARCGNPSLRVADAPTQGFTAMIVNHGLREGSAEEAEQVAKVLTRMGHRAQVWPLRWPDTTATTPDGMPVPTALETNARRLRYQCLGQRLAHLKITSLLLAHHEDDQYETILMRLLSGYGLNGGIRGLRGMRAATDLPECQGIYGAHQSGFLDDQREPMPYVIMRPTRHQRRKMRSSFRAEAILDTNDNDDIDTAAAIDRQWQQWTYMHQLLGQSAPPLAPLDTEDLGIMAYRPLLPFAKDRLVATCLANNVPWFEDKTNADPTMTMRNALRYVARNHTLPKALQKPAILQLAARCDAQARQHEAEAHRLVTRYGVVVRFTPNVGTVVARLPRLQARARPRPWRRSLASTDSYGAASKEKRRLYLRTIAALVIQKLLAFVTPEAKVTPISQLQGVVDTLFADLKDPEAVKDTAAPPTDPKSFIICGVHFMPFVDKAYDTASSPESSFTRSWYLARAPYVSAATRSGNGSSSSLPAILFPALTLASRWDKQPAQWPWSSWSRWNLFDGRFWIRVRTRLPSHIVVQPFDKEHSKPFREALAGRGSSDNKSPRLSAFLATLKTYAPGKVRYTLPAIYVTSDITWALEGGRYWPDTEADEAWVVRNEQRQEVVSGEYVGEGGSYEEFFVGCDDTEYYATHPPVYQPTGDRRDNLFLWERHLRRHERAQNQKKMAEKDGGQPSEFPLGQLLALPTLGAHIPGIENWLQWEVRYRKVDKAVLESSYAAALERLYEKFRG</sequence>
<protein>
    <recommendedName>
        <fullName evidence="1">tRNA(Ile)-lysidine synthetase</fullName>
        <ecNumber evidence="1">6.3.4.19</ecNumber>
    </recommendedName>
</protein>
<dbReference type="EMBL" id="CAWUHD010000015">
    <property type="protein sequence ID" value="CAK7214900.1"/>
    <property type="molecule type" value="Genomic_DNA"/>
</dbReference>
<keyword evidence="5" id="KW-0067">ATP-binding</keyword>
<evidence type="ECO:0000256" key="6">
    <source>
        <dbReference type="ARBA" id="ARBA00048539"/>
    </source>
</evidence>
<comment type="catalytic activity">
    <reaction evidence="6">
        <text>cytidine(34) in tRNA(Ile2) + L-lysine + ATP = lysidine(34) in tRNA(Ile2) + AMP + diphosphate + H(+)</text>
        <dbReference type="Rhea" id="RHEA:43744"/>
        <dbReference type="Rhea" id="RHEA-COMP:10625"/>
        <dbReference type="Rhea" id="RHEA-COMP:10670"/>
        <dbReference type="ChEBI" id="CHEBI:15378"/>
        <dbReference type="ChEBI" id="CHEBI:30616"/>
        <dbReference type="ChEBI" id="CHEBI:32551"/>
        <dbReference type="ChEBI" id="CHEBI:33019"/>
        <dbReference type="ChEBI" id="CHEBI:82748"/>
        <dbReference type="ChEBI" id="CHEBI:83665"/>
        <dbReference type="ChEBI" id="CHEBI:456215"/>
        <dbReference type="EC" id="6.3.4.19"/>
    </reaction>
</comment>
<dbReference type="EC" id="6.3.4.19" evidence="1"/>
<evidence type="ECO:0000313" key="8">
    <source>
        <dbReference type="EMBL" id="CAK7214900.1"/>
    </source>
</evidence>
<accession>A0ABP0B5Q8</accession>